<dbReference type="Gene3D" id="3.30.420.40">
    <property type="match status" value="2"/>
</dbReference>
<name>A0A1H0GC10_9FIRM</name>
<keyword evidence="4" id="KW-0808">Transferase</keyword>
<keyword evidence="3" id="KW-0859">Xylose metabolism</keyword>
<keyword evidence="4" id="KW-0418">Kinase</keyword>
<dbReference type="InterPro" id="IPR036388">
    <property type="entry name" value="WH-like_DNA-bd_sf"/>
</dbReference>
<dbReference type="Proteomes" id="UP000199182">
    <property type="component" value="Unassembled WGS sequence"/>
</dbReference>
<dbReference type="PANTHER" id="PTHR18964:SF149">
    <property type="entry name" value="BIFUNCTIONAL UDP-N-ACETYLGLUCOSAMINE 2-EPIMERASE_N-ACETYLMANNOSAMINE KINASE"/>
    <property type="match status" value="1"/>
</dbReference>
<dbReference type="GO" id="GO:0016301">
    <property type="term" value="F:kinase activity"/>
    <property type="evidence" value="ECO:0007669"/>
    <property type="project" value="UniProtKB-KW"/>
</dbReference>
<dbReference type="SUPFAM" id="SSF53067">
    <property type="entry name" value="Actin-like ATPase domain"/>
    <property type="match status" value="1"/>
</dbReference>
<dbReference type="OrthoDB" id="6501901at2"/>
<dbReference type="STRING" id="258515.SAMN05192585_14917"/>
<dbReference type="PANTHER" id="PTHR18964">
    <property type="entry name" value="ROK (REPRESSOR, ORF, KINASE) FAMILY"/>
    <property type="match status" value="1"/>
</dbReference>
<dbReference type="InterPro" id="IPR043129">
    <property type="entry name" value="ATPase_NBD"/>
</dbReference>
<dbReference type="EMBL" id="FNID01000049">
    <property type="protein sequence ID" value="SDO04378.1"/>
    <property type="molecule type" value="Genomic_DNA"/>
</dbReference>
<accession>A0A1H0GC10</accession>
<dbReference type="InterPro" id="IPR036390">
    <property type="entry name" value="WH_DNA-bd_sf"/>
</dbReference>
<dbReference type="Gene3D" id="1.10.10.10">
    <property type="entry name" value="Winged helix-like DNA-binding domain superfamily/Winged helix DNA-binding domain"/>
    <property type="match status" value="1"/>
</dbReference>
<evidence type="ECO:0000256" key="1">
    <source>
        <dbReference type="ARBA" id="ARBA00002486"/>
    </source>
</evidence>
<dbReference type="CDD" id="cd23763">
    <property type="entry name" value="ASKHA_ATPase_ROK"/>
    <property type="match status" value="1"/>
</dbReference>
<evidence type="ECO:0000256" key="3">
    <source>
        <dbReference type="ARBA" id="ARBA00022629"/>
    </source>
</evidence>
<gene>
    <name evidence="4" type="ORF">SAMN05192585_14917</name>
</gene>
<dbReference type="SUPFAM" id="SSF46785">
    <property type="entry name" value="Winged helix' DNA-binding domain"/>
    <property type="match status" value="1"/>
</dbReference>
<reference evidence="4 5" key="1">
    <citation type="submission" date="2016-10" db="EMBL/GenBank/DDBJ databases">
        <authorList>
            <person name="de Groot N.N."/>
        </authorList>
    </citation>
    <scope>NUCLEOTIDE SEQUENCE [LARGE SCALE GENOMIC DNA]</scope>
    <source>
        <strain evidence="4 5">CGMCC 1.5012</strain>
    </source>
</reference>
<dbReference type="RefSeq" id="WP_092643304.1">
    <property type="nucleotide sequence ID" value="NZ_FNID01000049.1"/>
</dbReference>
<sequence length="339" mass="37312">MSISGNALVMKEVNINLVRRTLKLKTQATKQQIAQETGLSIVTVGTILQQLVQDGEAFDAEAAASSGGRPAQQFRFNEDFAHALIIFLHEEGGKDTAHLRVVNLYGESIYTENRRMEAITLECFEPWIDTIIVQYPTIRAIGFGLPGVEYEGRMILTDYKELTGSPIVEHYKERYGLPVLVENDVNAAVIGYCRRRQVVSEAATVYIYFPTKCGPGSGIYIDGKLYKGNGGFAGEVASIPLGIDWDDQTLYESLERFVEAVAKLVVAVCSIINPYAITFSSSLLSPQLLEGIAACCTKQLPKSVVPVLGLSQNFTLDYQYGMAFETLALLEPQVFLTAQ</sequence>
<comment type="function">
    <text evidence="1">Transcriptional repressor of xylose-utilizing enzymes.</text>
</comment>
<dbReference type="InterPro" id="IPR000600">
    <property type="entry name" value="ROK"/>
</dbReference>
<dbReference type="AlphaFoldDB" id="A0A1H0GC10"/>
<protein>
    <submittedName>
        <fullName evidence="4">Sugar kinase of the NBD/HSP70 family, may contain an N-terminal HTH domain</fullName>
    </submittedName>
</protein>
<dbReference type="Pfam" id="PF00480">
    <property type="entry name" value="ROK"/>
    <property type="match status" value="1"/>
</dbReference>
<dbReference type="GO" id="GO:0042732">
    <property type="term" value="P:D-xylose metabolic process"/>
    <property type="evidence" value="ECO:0007669"/>
    <property type="project" value="UniProtKB-KW"/>
</dbReference>
<proteinExistence type="inferred from homology"/>
<evidence type="ECO:0000313" key="4">
    <source>
        <dbReference type="EMBL" id="SDO04378.1"/>
    </source>
</evidence>
<keyword evidence="3" id="KW-0119">Carbohydrate metabolism</keyword>
<comment type="similarity">
    <text evidence="2">Belongs to the ROK (NagC/XylR) family.</text>
</comment>
<evidence type="ECO:0000256" key="2">
    <source>
        <dbReference type="ARBA" id="ARBA00006479"/>
    </source>
</evidence>
<keyword evidence="5" id="KW-1185">Reference proteome</keyword>
<organism evidence="4 5">
    <name type="scientific">Acetanaerobacterium elongatum</name>
    <dbReference type="NCBI Taxonomy" id="258515"/>
    <lineage>
        <taxon>Bacteria</taxon>
        <taxon>Bacillati</taxon>
        <taxon>Bacillota</taxon>
        <taxon>Clostridia</taxon>
        <taxon>Eubacteriales</taxon>
        <taxon>Oscillospiraceae</taxon>
        <taxon>Acetanaerobacterium</taxon>
    </lineage>
</organism>
<evidence type="ECO:0000313" key="5">
    <source>
        <dbReference type="Proteomes" id="UP000199182"/>
    </source>
</evidence>